<dbReference type="PANTHER" id="PTHR43362:SF1">
    <property type="entry name" value="MANNITOL DEHYDROGENASE 2-RELATED"/>
    <property type="match status" value="1"/>
</dbReference>
<dbReference type="InterPro" id="IPR013328">
    <property type="entry name" value="6PGD_dom2"/>
</dbReference>
<feature type="domain" description="Mannitol dehydrogenase C-terminal" evidence="8">
    <location>
        <begin position="269"/>
        <end position="392"/>
    </location>
</feature>
<dbReference type="InterPro" id="IPR000669">
    <property type="entry name" value="Mannitol_DH"/>
</dbReference>
<proteinExistence type="inferred from homology"/>
<dbReference type="Gene3D" id="3.40.50.720">
    <property type="entry name" value="NAD(P)-binding Rossmann-like Domain"/>
    <property type="match status" value="1"/>
</dbReference>
<evidence type="ECO:0000259" key="8">
    <source>
        <dbReference type="Pfam" id="PF08125"/>
    </source>
</evidence>
<evidence type="ECO:0000256" key="2">
    <source>
        <dbReference type="ARBA" id="ARBA00012939"/>
    </source>
</evidence>
<dbReference type="InterPro" id="IPR013118">
    <property type="entry name" value="Mannitol_DH_C"/>
</dbReference>
<protein>
    <recommendedName>
        <fullName evidence="3">Mannitol-1-phosphate 5-dehydrogenase</fullName>
        <ecNumber evidence="2">1.1.1.17</ecNumber>
    </recommendedName>
</protein>
<organism evidence="9 10">
    <name type="scientific">Microbacterium aurantiacum</name>
    <dbReference type="NCBI Taxonomy" id="162393"/>
    <lineage>
        <taxon>Bacteria</taxon>
        <taxon>Bacillati</taxon>
        <taxon>Actinomycetota</taxon>
        <taxon>Actinomycetes</taxon>
        <taxon>Micrococcales</taxon>
        <taxon>Microbacteriaceae</taxon>
        <taxon>Microbacterium</taxon>
    </lineage>
</organism>
<evidence type="ECO:0000256" key="5">
    <source>
        <dbReference type="ARBA" id="ARBA00023027"/>
    </source>
</evidence>
<dbReference type="InterPro" id="IPR008927">
    <property type="entry name" value="6-PGluconate_DH-like_C_sf"/>
</dbReference>
<dbReference type="Gene3D" id="1.10.1040.10">
    <property type="entry name" value="N-(1-d-carboxylethyl)-l-norvaline Dehydrogenase, domain 2"/>
    <property type="match status" value="1"/>
</dbReference>
<evidence type="ECO:0000259" key="7">
    <source>
        <dbReference type="Pfam" id="PF01232"/>
    </source>
</evidence>
<dbReference type="InterPro" id="IPR036291">
    <property type="entry name" value="NAD(P)-bd_dom_sf"/>
</dbReference>
<reference evidence="9 10" key="1">
    <citation type="submission" date="2021-06" db="EMBL/GenBank/DDBJ databases">
        <title>Genome-based taxonomic framework of Microbacterium strains isolated from marine environment, the description of four new species and reclassification of four preexisting species.</title>
        <authorList>
            <person name="Lee S.D."/>
            <person name="Kim S.-M."/>
            <person name="Byeon Y.-S."/>
            <person name="Yang H.L."/>
            <person name="Kim I.S."/>
        </authorList>
    </citation>
    <scope>NUCLEOTIDE SEQUENCE [LARGE SCALE GENOMIC DNA]</scope>
    <source>
        <strain evidence="9 10">KACC 20514</strain>
    </source>
</reference>
<sequence>MARPPVRLVHLGLGAFHRSHQLWHTAVADEAGEWGYASFTGRSPSAARTLDAQDGLYTIATRGPEGDRLDLVSSLAEVHDGADVHRLAELLRSPAVAVVTLTITEAGYRLGAGGDLDPEDPDTAADLDALAQTGFVAGDAAPQLRTALGRLVFALAARRDAEAGPVTILPCDNMPQNGAVVARAVGVLAEAVSPGLARWVRENVAFASSVVDRITPATTEDDIRSLSERIGVTDRGLVVTEPFSEWIIAGEFPAGRPEWERSGARIVADVEPYERRKLWMLNGAHTVLAITARGLGHTTVSDAIADPSVRAWVEEYWDVAAERLAAPELAIGPYRDALVERFSNARIAHHLDQIAAETTTKLRYRIVPLLVRARSDGRLPTGCVRPIAAWVWSLRAGRRDSDTLAPHIDAALAAPPSDVTASLLGILDPAFRTDAALIAEVDAYVALPTPA</sequence>
<feature type="domain" description="Mannitol dehydrogenase N-terminal" evidence="7">
    <location>
        <begin position="7"/>
        <end position="260"/>
    </location>
</feature>
<dbReference type="EMBL" id="JAHWXH010000001">
    <property type="protein sequence ID" value="MDS0245208.1"/>
    <property type="molecule type" value="Genomic_DNA"/>
</dbReference>
<dbReference type="Pfam" id="PF01232">
    <property type="entry name" value="Mannitol_dh"/>
    <property type="match status" value="1"/>
</dbReference>
<evidence type="ECO:0000256" key="1">
    <source>
        <dbReference type="ARBA" id="ARBA00006541"/>
    </source>
</evidence>
<dbReference type="InterPro" id="IPR023027">
    <property type="entry name" value="Mannitol_DH_CS"/>
</dbReference>
<dbReference type="InterPro" id="IPR050988">
    <property type="entry name" value="Mannitol_DH/Oxidoreductase"/>
</dbReference>
<comment type="caution">
    <text evidence="9">The sequence shown here is derived from an EMBL/GenBank/DDBJ whole genome shotgun (WGS) entry which is preliminary data.</text>
</comment>
<dbReference type="Pfam" id="PF08125">
    <property type="entry name" value="Mannitol_dh_C"/>
    <property type="match status" value="1"/>
</dbReference>
<dbReference type="Proteomes" id="UP001183582">
    <property type="component" value="Unassembled WGS sequence"/>
</dbReference>
<accession>A0AAJ2HJJ8</accession>
<dbReference type="PANTHER" id="PTHR43362">
    <property type="entry name" value="MANNITOL DEHYDROGENASE DSF1-RELATED"/>
    <property type="match status" value="1"/>
</dbReference>
<dbReference type="SUPFAM" id="SSF48179">
    <property type="entry name" value="6-phosphogluconate dehydrogenase C-terminal domain-like"/>
    <property type="match status" value="1"/>
</dbReference>
<comment type="catalytic activity">
    <reaction evidence="6">
        <text>D-mannitol 1-phosphate + NAD(+) = beta-D-fructose 6-phosphate + NADH + H(+)</text>
        <dbReference type="Rhea" id="RHEA:19661"/>
        <dbReference type="ChEBI" id="CHEBI:15378"/>
        <dbReference type="ChEBI" id="CHEBI:57540"/>
        <dbReference type="ChEBI" id="CHEBI:57634"/>
        <dbReference type="ChEBI" id="CHEBI:57945"/>
        <dbReference type="ChEBI" id="CHEBI:61381"/>
        <dbReference type="EC" id="1.1.1.17"/>
    </reaction>
</comment>
<dbReference type="GO" id="GO:0008926">
    <property type="term" value="F:mannitol-1-phosphate 5-dehydrogenase activity"/>
    <property type="evidence" value="ECO:0007669"/>
    <property type="project" value="UniProtKB-EC"/>
</dbReference>
<comment type="similarity">
    <text evidence="1">Belongs to the mannitol dehydrogenase family.</text>
</comment>
<evidence type="ECO:0000256" key="6">
    <source>
        <dbReference type="ARBA" id="ARBA00048615"/>
    </source>
</evidence>
<dbReference type="AlphaFoldDB" id="A0AAJ2HJJ8"/>
<dbReference type="EC" id="1.1.1.17" evidence="2"/>
<dbReference type="InterPro" id="IPR013131">
    <property type="entry name" value="Mannitol_DH_N"/>
</dbReference>
<evidence type="ECO:0000313" key="9">
    <source>
        <dbReference type="EMBL" id="MDS0245208.1"/>
    </source>
</evidence>
<name>A0AAJ2HJJ8_9MICO</name>
<evidence type="ECO:0000313" key="10">
    <source>
        <dbReference type="Proteomes" id="UP001183582"/>
    </source>
</evidence>
<dbReference type="PROSITE" id="PS00974">
    <property type="entry name" value="MANNITOL_DHGENASE"/>
    <property type="match status" value="1"/>
</dbReference>
<evidence type="ECO:0000256" key="3">
    <source>
        <dbReference type="ARBA" id="ARBA00016219"/>
    </source>
</evidence>
<keyword evidence="5" id="KW-0520">NAD</keyword>
<dbReference type="PRINTS" id="PR00084">
    <property type="entry name" value="MTLDHDRGNASE"/>
</dbReference>
<keyword evidence="4" id="KW-0560">Oxidoreductase</keyword>
<gene>
    <name evidence="9" type="ORF">KZC50_06215</name>
</gene>
<evidence type="ECO:0000256" key="4">
    <source>
        <dbReference type="ARBA" id="ARBA00023002"/>
    </source>
</evidence>
<dbReference type="GO" id="GO:0019594">
    <property type="term" value="P:mannitol metabolic process"/>
    <property type="evidence" value="ECO:0007669"/>
    <property type="project" value="InterPro"/>
</dbReference>
<dbReference type="SUPFAM" id="SSF51735">
    <property type="entry name" value="NAD(P)-binding Rossmann-fold domains"/>
    <property type="match status" value="1"/>
</dbReference>